<keyword evidence="5" id="KW-0560">Oxidoreductase</keyword>
<dbReference type="Pfam" id="PF00067">
    <property type="entry name" value="p450"/>
    <property type="match status" value="1"/>
</dbReference>
<feature type="binding site" description="axial binding residue" evidence="4">
    <location>
        <position position="468"/>
    </location>
    <ligand>
        <name>heme</name>
        <dbReference type="ChEBI" id="CHEBI:30413"/>
    </ligand>
    <ligandPart>
        <name>Fe</name>
        <dbReference type="ChEBI" id="CHEBI:18248"/>
    </ligandPart>
</feature>
<dbReference type="Proteomes" id="UP001497516">
    <property type="component" value="Chromosome 3"/>
</dbReference>
<evidence type="ECO:0000256" key="5">
    <source>
        <dbReference type="RuleBase" id="RU000461"/>
    </source>
</evidence>
<organism evidence="7 8">
    <name type="scientific">Linum trigynum</name>
    <dbReference type="NCBI Taxonomy" id="586398"/>
    <lineage>
        <taxon>Eukaryota</taxon>
        <taxon>Viridiplantae</taxon>
        <taxon>Streptophyta</taxon>
        <taxon>Embryophyta</taxon>
        <taxon>Tracheophyta</taxon>
        <taxon>Spermatophyta</taxon>
        <taxon>Magnoliopsida</taxon>
        <taxon>eudicotyledons</taxon>
        <taxon>Gunneridae</taxon>
        <taxon>Pentapetalae</taxon>
        <taxon>rosids</taxon>
        <taxon>fabids</taxon>
        <taxon>Malpighiales</taxon>
        <taxon>Linaceae</taxon>
        <taxon>Linum</taxon>
    </lineage>
</organism>
<dbReference type="PRINTS" id="PR00385">
    <property type="entry name" value="P450"/>
</dbReference>
<evidence type="ECO:0000313" key="7">
    <source>
        <dbReference type="EMBL" id="CAL1373306.1"/>
    </source>
</evidence>
<dbReference type="GO" id="GO:0005506">
    <property type="term" value="F:iron ion binding"/>
    <property type="evidence" value="ECO:0007669"/>
    <property type="project" value="InterPro"/>
</dbReference>
<dbReference type="InterPro" id="IPR002401">
    <property type="entry name" value="Cyt_P450_E_grp-I"/>
</dbReference>
<dbReference type="GO" id="GO:0020037">
    <property type="term" value="F:heme binding"/>
    <property type="evidence" value="ECO:0007669"/>
    <property type="project" value="InterPro"/>
</dbReference>
<feature type="chain" id="PRO_5043965518" description="Cytochrome P450" evidence="6">
    <location>
        <begin position="22"/>
        <end position="537"/>
    </location>
</feature>
<dbReference type="PROSITE" id="PS00086">
    <property type="entry name" value="CYTOCHROME_P450"/>
    <property type="match status" value="1"/>
</dbReference>
<dbReference type="PANTHER" id="PTHR47955">
    <property type="entry name" value="CYTOCHROME P450 FAMILY 71 PROTEIN"/>
    <property type="match status" value="1"/>
</dbReference>
<keyword evidence="4 5" id="KW-0349">Heme</keyword>
<dbReference type="InterPro" id="IPR001128">
    <property type="entry name" value="Cyt_P450"/>
</dbReference>
<evidence type="ECO:0000256" key="2">
    <source>
        <dbReference type="ARBA" id="ARBA00022723"/>
    </source>
</evidence>
<evidence type="ECO:0000256" key="1">
    <source>
        <dbReference type="ARBA" id="ARBA00010617"/>
    </source>
</evidence>
<dbReference type="PANTHER" id="PTHR47955:SF15">
    <property type="entry name" value="CYTOCHROME P450 71A2-LIKE"/>
    <property type="match status" value="1"/>
</dbReference>
<dbReference type="FunFam" id="1.10.630.10:FF:000011">
    <property type="entry name" value="Cytochrome P450 83B1"/>
    <property type="match status" value="1"/>
</dbReference>
<dbReference type="EMBL" id="OZ034816">
    <property type="protein sequence ID" value="CAL1373306.1"/>
    <property type="molecule type" value="Genomic_DNA"/>
</dbReference>
<protein>
    <recommendedName>
        <fullName evidence="9">Cytochrome P450</fullName>
    </recommendedName>
</protein>
<gene>
    <name evidence="7" type="ORF">LTRI10_LOCUS15242</name>
</gene>
<keyword evidence="3 4" id="KW-0408">Iron</keyword>
<dbReference type="InterPro" id="IPR017972">
    <property type="entry name" value="Cyt_P450_CS"/>
</dbReference>
<dbReference type="Gene3D" id="1.10.630.10">
    <property type="entry name" value="Cytochrome P450"/>
    <property type="match status" value="1"/>
</dbReference>
<keyword evidence="5" id="KW-0503">Monooxygenase</keyword>
<evidence type="ECO:0000256" key="3">
    <source>
        <dbReference type="ARBA" id="ARBA00023004"/>
    </source>
</evidence>
<evidence type="ECO:0000313" key="8">
    <source>
        <dbReference type="Proteomes" id="UP001497516"/>
    </source>
</evidence>
<name>A0AAV2DJZ2_9ROSI</name>
<dbReference type="SUPFAM" id="SSF48264">
    <property type="entry name" value="Cytochrome P450"/>
    <property type="match status" value="1"/>
</dbReference>
<accession>A0AAV2DJZ2</accession>
<evidence type="ECO:0000256" key="4">
    <source>
        <dbReference type="PIRSR" id="PIRSR602401-1"/>
    </source>
</evidence>
<comment type="similarity">
    <text evidence="1 5">Belongs to the cytochrome P450 family.</text>
</comment>
<dbReference type="GO" id="GO:0004497">
    <property type="term" value="F:monooxygenase activity"/>
    <property type="evidence" value="ECO:0007669"/>
    <property type="project" value="UniProtKB-KW"/>
</dbReference>
<dbReference type="AlphaFoldDB" id="A0AAV2DJZ2"/>
<dbReference type="InterPro" id="IPR036396">
    <property type="entry name" value="Cyt_P450_sf"/>
</dbReference>
<keyword evidence="6" id="KW-0732">Signal</keyword>
<comment type="cofactor">
    <cofactor evidence="4">
        <name>heme</name>
        <dbReference type="ChEBI" id="CHEBI:30413"/>
    </cofactor>
</comment>
<reference evidence="7 8" key="1">
    <citation type="submission" date="2024-04" db="EMBL/GenBank/DDBJ databases">
        <authorList>
            <person name="Fracassetti M."/>
        </authorList>
    </citation>
    <scope>NUCLEOTIDE SEQUENCE [LARGE SCALE GENOMIC DNA]</scope>
</reference>
<sequence length="537" mass="60694">MMTSSSSVLLLLLAAVLLVAGFAVVLIRRHRLGNNHRRPPSPPRLPILGNLHQVGKYPHRTFASLAKRYGDPMLFHFGRKPVLVVTSSVAAREVLKTNDLIASDRPQIETANRLLYGVNKDITNAAYGDYWRQLRRLCVLHLLSTRKVQSGRAVREEEIRLLVNRIKQNAQTVQAVNLSELLFRLSNDVICRMALGRKYDVGGSTNFNFKDLLAEFTGLLGTFTVGDFIPCLWWVNRFTGFDSRVDRVAQQFDELLNAAILESEARNLEKRNNTNSSCSSVITQDNYDDQTILPFIDTLLQLQLDEFHLDTDAIKALILDMFVAATDTSATLLEWTMSELMKHPRVMKKLREELRRELVSDEKGEIIIGEADLERLKYLKLVIKETIRLHPPLPLLLPRQFIQDTTILGYDVSAGTMILMDAWAIGRDPADWTESPGEFWPERFLNSDVDFRGQDFKLLPFGAGRRGCPGISFGLAVVEHTLAHLVGKFDWELPGGVEGQELDMTEATGFIAYRKTPLVAIPTINVSQKFGSSWKFE</sequence>
<dbReference type="PRINTS" id="PR00463">
    <property type="entry name" value="EP450I"/>
</dbReference>
<keyword evidence="8" id="KW-1185">Reference proteome</keyword>
<dbReference type="CDD" id="cd11072">
    <property type="entry name" value="CYP71-like"/>
    <property type="match status" value="1"/>
</dbReference>
<proteinExistence type="inferred from homology"/>
<keyword evidence="2 4" id="KW-0479">Metal-binding</keyword>
<feature type="signal peptide" evidence="6">
    <location>
        <begin position="1"/>
        <end position="21"/>
    </location>
</feature>
<evidence type="ECO:0000256" key="6">
    <source>
        <dbReference type="SAM" id="SignalP"/>
    </source>
</evidence>
<evidence type="ECO:0008006" key="9">
    <source>
        <dbReference type="Google" id="ProtNLM"/>
    </source>
</evidence>
<dbReference type="GO" id="GO:0016705">
    <property type="term" value="F:oxidoreductase activity, acting on paired donors, with incorporation or reduction of molecular oxygen"/>
    <property type="evidence" value="ECO:0007669"/>
    <property type="project" value="InterPro"/>
</dbReference>